<keyword evidence="3" id="KW-1185">Reference proteome</keyword>
<organism evidence="2 3">
    <name type="scientific">Antarcticibacterium flavum</name>
    <dbReference type="NCBI Taxonomy" id="2058175"/>
    <lineage>
        <taxon>Bacteria</taxon>
        <taxon>Pseudomonadati</taxon>
        <taxon>Bacteroidota</taxon>
        <taxon>Flavobacteriia</taxon>
        <taxon>Flavobacteriales</taxon>
        <taxon>Flavobacteriaceae</taxon>
        <taxon>Antarcticibacterium</taxon>
    </lineage>
</organism>
<keyword evidence="1" id="KW-0732">Signal</keyword>
<dbReference type="Proteomes" id="UP000309016">
    <property type="component" value="Chromosome"/>
</dbReference>
<feature type="signal peptide" evidence="1">
    <location>
        <begin position="1"/>
        <end position="19"/>
    </location>
</feature>
<evidence type="ECO:0000313" key="2">
    <source>
        <dbReference type="EMBL" id="QCY68176.1"/>
    </source>
</evidence>
<dbReference type="EMBL" id="CP040812">
    <property type="protein sequence ID" value="QCY68176.1"/>
    <property type="molecule type" value="Genomic_DNA"/>
</dbReference>
<reference evidence="2 3" key="1">
    <citation type="submission" date="2019-06" db="EMBL/GenBank/DDBJ databases">
        <title>Complete genome sequence of Antarcticibacterium flavum KCTC 52984T from an Antarctic marine sediment.</title>
        <authorList>
            <person name="Lee Y.M."/>
            <person name="Shin S.C."/>
        </authorList>
    </citation>
    <scope>NUCLEOTIDE SEQUENCE [LARGE SCALE GENOMIC DNA]</scope>
    <source>
        <strain evidence="2 3">KCTC 52984</strain>
    </source>
</reference>
<evidence type="ECO:0000313" key="3">
    <source>
        <dbReference type="Proteomes" id="UP000309016"/>
    </source>
</evidence>
<accession>A0A5B7WYC8</accession>
<protein>
    <recommendedName>
        <fullName evidence="4">Secreted protein</fullName>
    </recommendedName>
</protein>
<dbReference type="AlphaFoldDB" id="A0A5B7WYC8"/>
<evidence type="ECO:0008006" key="4">
    <source>
        <dbReference type="Google" id="ProtNLM"/>
    </source>
</evidence>
<dbReference type="RefSeq" id="WP_139064752.1">
    <property type="nucleotide sequence ID" value="NZ_CP040812.1"/>
</dbReference>
<proteinExistence type="predicted"/>
<feature type="chain" id="PRO_5022765669" description="Secreted protein" evidence="1">
    <location>
        <begin position="20"/>
        <end position="206"/>
    </location>
</feature>
<dbReference type="OrthoDB" id="1148517at2"/>
<evidence type="ECO:0000256" key="1">
    <source>
        <dbReference type="SAM" id="SignalP"/>
    </source>
</evidence>
<name>A0A5B7WYC8_9FLAO</name>
<dbReference type="KEGG" id="afla:FHG64_01490"/>
<gene>
    <name evidence="2" type="ORF">FHG64_01490</name>
</gene>
<sequence>MKKLLFLSALVLLAFQGFSQELPSTTRKPVFERSVPAGSSLPSVLLREAPKEDFKLKDDPTKPKPLEMMTKKELLSAGDFIERKWAEDEKAKAAYAEGQNLGSFTTKGTFVELYARDNQYVDGDRIRVYVNGKVVTNDLSLGANFTPILVVLKNGFNTIEIEALNQGSSGPNTAAFKVFDEQGKPVTESEWNLLTGARASMIVVKN</sequence>